<dbReference type="OrthoDB" id="5279943at2759"/>
<protein>
    <submittedName>
        <fullName evidence="1">Uncharacterized protein</fullName>
    </submittedName>
</protein>
<evidence type="ECO:0000313" key="1">
    <source>
        <dbReference type="EMBL" id="RCH86988.1"/>
    </source>
</evidence>
<organism evidence="1 2">
    <name type="scientific">Rhizopus stolonifer</name>
    <name type="common">Rhizopus nigricans</name>
    <dbReference type="NCBI Taxonomy" id="4846"/>
    <lineage>
        <taxon>Eukaryota</taxon>
        <taxon>Fungi</taxon>
        <taxon>Fungi incertae sedis</taxon>
        <taxon>Mucoromycota</taxon>
        <taxon>Mucoromycotina</taxon>
        <taxon>Mucoromycetes</taxon>
        <taxon>Mucorales</taxon>
        <taxon>Mucorineae</taxon>
        <taxon>Rhizopodaceae</taxon>
        <taxon>Rhizopus</taxon>
    </lineage>
</organism>
<dbReference type="EMBL" id="PJQM01003816">
    <property type="protein sequence ID" value="RCH86988.1"/>
    <property type="molecule type" value="Genomic_DNA"/>
</dbReference>
<accession>A0A367JAN2</accession>
<comment type="caution">
    <text evidence="1">The sequence shown here is derived from an EMBL/GenBank/DDBJ whole genome shotgun (WGS) entry which is preliminary data.</text>
</comment>
<reference evidence="1 2" key="1">
    <citation type="journal article" date="2018" name="G3 (Bethesda)">
        <title>Phylogenetic and Phylogenomic Definition of Rhizopus Species.</title>
        <authorList>
            <person name="Gryganskyi A.P."/>
            <person name="Golan J."/>
            <person name="Dolatabadi S."/>
            <person name="Mondo S."/>
            <person name="Robb S."/>
            <person name="Idnurm A."/>
            <person name="Muszewska A."/>
            <person name="Steczkiewicz K."/>
            <person name="Masonjones S."/>
            <person name="Liao H.L."/>
            <person name="Gajdeczka M.T."/>
            <person name="Anike F."/>
            <person name="Vuek A."/>
            <person name="Anishchenko I.M."/>
            <person name="Voigt K."/>
            <person name="de Hoog G.S."/>
            <person name="Smith M.E."/>
            <person name="Heitman J."/>
            <person name="Vilgalys R."/>
            <person name="Stajich J.E."/>
        </authorList>
    </citation>
    <scope>NUCLEOTIDE SEQUENCE [LARGE SCALE GENOMIC DNA]</scope>
    <source>
        <strain evidence="1 2">LSU 92-RS-03</strain>
    </source>
</reference>
<keyword evidence="2" id="KW-1185">Reference proteome</keyword>
<proteinExistence type="predicted"/>
<evidence type="ECO:0000313" key="2">
    <source>
        <dbReference type="Proteomes" id="UP000253551"/>
    </source>
</evidence>
<name>A0A367JAN2_RHIST</name>
<dbReference type="Proteomes" id="UP000253551">
    <property type="component" value="Unassembled WGS sequence"/>
</dbReference>
<sequence>MDTTYLVYPQKDMDAELTQKRKTSVTFDLPAEQQGDEETAQELLSPCATSPTIDIHAQIVPDTMLVALFDRASEMKELIHYNKTFFLALKSHLGTKWPRFENTLYCERQKMPDYEWMKRISKALQAVPSLLEKFKELVGYLGEEEEEEEAADTASDYFFSHVPISRIRRMPQRLSKESYPQFFINCQESLGDDYQAFYDLLFTSPDQLEDHAWEQQMHERLKSRKNILEQLQEIVAYEIEEEE</sequence>
<gene>
    <name evidence="1" type="ORF">CU098_009311</name>
</gene>
<dbReference type="AlphaFoldDB" id="A0A367JAN2"/>